<dbReference type="Proteomes" id="UP001331761">
    <property type="component" value="Unassembled WGS sequence"/>
</dbReference>
<proteinExistence type="predicted"/>
<accession>A0AAN8EY84</accession>
<gene>
    <name evidence="2" type="ORF">GCK32_014734</name>
</gene>
<protein>
    <submittedName>
        <fullName evidence="2">Uncharacterized protein</fullName>
    </submittedName>
</protein>
<keyword evidence="1" id="KW-0812">Transmembrane</keyword>
<keyword evidence="3" id="KW-1185">Reference proteome</keyword>
<evidence type="ECO:0000313" key="2">
    <source>
        <dbReference type="EMBL" id="KAK5969390.1"/>
    </source>
</evidence>
<dbReference type="EMBL" id="WIXE01020195">
    <property type="protein sequence ID" value="KAK5969390.1"/>
    <property type="molecule type" value="Genomic_DNA"/>
</dbReference>
<organism evidence="2 3">
    <name type="scientific">Trichostrongylus colubriformis</name>
    <name type="common">Black scour worm</name>
    <dbReference type="NCBI Taxonomy" id="6319"/>
    <lineage>
        <taxon>Eukaryota</taxon>
        <taxon>Metazoa</taxon>
        <taxon>Ecdysozoa</taxon>
        <taxon>Nematoda</taxon>
        <taxon>Chromadorea</taxon>
        <taxon>Rhabditida</taxon>
        <taxon>Rhabditina</taxon>
        <taxon>Rhabditomorpha</taxon>
        <taxon>Strongyloidea</taxon>
        <taxon>Trichostrongylidae</taxon>
        <taxon>Trichostrongylus</taxon>
    </lineage>
</organism>
<keyword evidence="1" id="KW-1133">Transmembrane helix</keyword>
<keyword evidence="1" id="KW-0472">Membrane</keyword>
<feature type="transmembrane region" description="Helical" evidence="1">
    <location>
        <begin position="40"/>
        <end position="58"/>
    </location>
</feature>
<name>A0AAN8EY84_TRICO</name>
<reference evidence="2 3" key="1">
    <citation type="submission" date="2019-10" db="EMBL/GenBank/DDBJ databases">
        <title>Assembly and Annotation for the nematode Trichostrongylus colubriformis.</title>
        <authorList>
            <person name="Martin J."/>
        </authorList>
    </citation>
    <scope>NUCLEOTIDE SEQUENCE [LARGE SCALE GENOMIC DNA]</scope>
    <source>
        <strain evidence="2">G859</strain>
        <tissue evidence="2">Whole worm</tissue>
    </source>
</reference>
<evidence type="ECO:0000313" key="3">
    <source>
        <dbReference type="Proteomes" id="UP001331761"/>
    </source>
</evidence>
<sequence>MRARSKEAYIEFEWHLKTIGLTCLLTYLNTIGLISNLDGVIVFMIVCAVAIVVRYQTAENLRVARLLNKLMVLYVCFFITENLYYYVILFVLHYGDVMVQEILLSVFTTLMVAEMTKSGLHTLAAFGAPRSD</sequence>
<feature type="transmembrane region" description="Helical" evidence="1">
    <location>
        <begin position="70"/>
        <end position="91"/>
    </location>
</feature>
<comment type="caution">
    <text evidence="2">The sequence shown here is derived from an EMBL/GenBank/DDBJ whole genome shotgun (WGS) entry which is preliminary data.</text>
</comment>
<evidence type="ECO:0000256" key="1">
    <source>
        <dbReference type="SAM" id="Phobius"/>
    </source>
</evidence>
<dbReference type="AlphaFoldDB" id="A0AAN8EY84"/>